<evidence type="ECO:0000256" key="3">
    <source>
        <dbReference type="ARBA" id="ARBA00023163"/>
    </source>
</evidence>
<dbReference type="SUPFAM" id="SSF47413">
    <property type="entry name" value="lambda repressor-like DNA-binding domains"/>
    <property type="match status" value="1"/>
</dbReference>
<organism evidence="5 6">
    <name type="scientific">Fundidesulfovibrio magnetotacticus</name>
    <dbReference type="NCBI Taxonomy" id="2730080"/>
    <lineage>
        <taxon>Bacteria</taxon>
        <taxon>Pseudomonadati</taxon>
        <taxon>Thermodesulfobacteriota</taxon>
        <taxon>Desulfovibrionia</taxon>
        <taxon>Desulfovibrionales</taxon>
        <taxon>Desulfovibrionaceae</taxon>
        <taxon>Fundidesulfovibrio</taxon>
    </lineage>
</organism>
<evidence type="ECO:0000313" key="6">
    <source>
        <dbReference type="Proteomes" id="UP000494245"/>
    </source>
</evidence>
<dbReference type="InterPro" id="IPR015927">
    <property type="entry name" value="Peptidase_S24_S26A/B/C"/>
</dbReference>
<keyword evidence="6" id="KW-1185">Reference proteome</keyword>
<keyword evidence="2" id="KW-0238">DNA-binding</keyword>
<feature type="domain" description="HTH cro/C1-type" evidence="4">
    <location>
        <begin position="9"/>
        <end position="62"/>
    </location>
</feature>
<dbReference type="InterPro" id="IPR039418">
    <property type="entry name" value="LexA-like"/>
</dbReference>
<dbReference type="CDD" id="cd00093">
    <property type="entry name" value="HTH_XRE"/>
    <property type="match status" value="1"/>
</dbReference>
<reference evidence="5 6" key="2">
    <citation type="submission" date="2020-05" db="EMBL/GenBank/DDBJ databases">
        <title>Draft genome sequence of Desulfovibrio sp. strainFSS-1.</title>
        <authorList>
            <person name="Shimoshige H."/>
            <person name="Kobayashi H."/>
            <person name="Maekawa T."/>
        </authorList>
    </citation>
    <scope>NUCLEOTIDE SEQUENCE [LARGE SCALE GENOMIC DNA]</scope>
    <source>
        <strain evidence="5 6">SIID29052-01</strain>
    </source>
</reference>
<dbReference type="AlphaFoldDB" id="A0A6V8LRU8"/>
<dbReference type="Gene3D" id="1.10.260.40">
    <property type="entry name" value="lambda repressor-like DNA-binding domains"/>
    <property type="match status" value="1"/>
</dbReference>
<protein>
    <submittedName>
        <fullName evidence="5">HTH-type transcriptional regulator PrtR</fullName>
    </submittedName>
</protein>
<reference evidence="5 6" key="1">
    <citation type="submission" date="2020-04" db="EMBL/GenBank/DDBJ databases">
        <authorList>
            <consortium name="Desulfovibrio sp. FSS-1 genome sequencing consortium"/>
            <person name="Shimoshige H."/>
            <person name="Kobayashi H."/>
            <person name="Maekawa T."/>
        </authorList>
    </citation>
    <scope>NUCLEOTIDE SEQUENCE [LARGE SCALE GENOMIC DNA]</scope>
    <source>
        <strain evidence="5 6">SIID29052-01</strain>
    </source>
</reference>
<dbReference type="PANTHER" id="PTHR40661:SF3">
    <property type="entry name" value="FELS-1 PROPHAGE TRANSCRIPTIONAL REGULATOR"/>
    <property type="match status" value="1"/>
</dbReference>
<dbReference type="SUPFAM" id="SSF51306">
    <property type="entry name" value="LexA/Signal peptidase"/>
    <property type="match status" value="1"/>
</dbReference>
<dbReference type="EMBL" id="BLTE01000010">
    <property type="protein sequence ID" value="GFK94454.1"/>
    <property type="molecule type" value="Genomic_DNA"/>
</dbReference>
<gene>
    <name evidence="5" type="primary">prtR_1</name>
    <name evidence="5" type="ORF">NNJEOMEG_02299</name>
</gene>
<name>A0A6V8LRU8_9BACT</name>
<dbReference type="Pfam" id="PF00717">
    <property type="entry name" value="Peptidase_S24"/>
    <property type="match status" value="1"/>
</dbReference>
<dbReference type="SMART" id="SM00530">
    <property type="entry name" value="HTH_XRE"/>
    <property type="match status" value="1"/>
</dbReference>
<dbReference type="InterPro" id="IPR036286">
    <property type="entry name" value="LexA/Signal_pep-like_sf"/>
</dbReference>
<keyword evidence="3" id="KW-0804">Transcription</keyword>
<sequence length="251" mass="27120">MQTLFGERVRKAREVLGLSQQEFASKVGVSVTTIQNYEGGKLPKGEHAISLAKCLGCSIDWLLTGAGEAFDPSKISLDLARAGTLRAGDPLAKVVVASDQQEDNPVIIECDTSEIVMVPMVEARLSAGSGSFETGGDLGRHYAFRLDFLRRKGIPSKMVLMRVAGDSMDPEIKDGDVVLIDQNQATPIPGKLYAVGVEDMVYIKEVNAEPGKLVLSSYNKAYPALEVDARGDLKDGIRIIGRAVWVGRELK</sequence>
<evidence type="ECO:0000256" key="2">
    <source>
        <dbReference type="ARBA" id="ARBA00023125"/>
    </source>
</evidence>
<evidence type="ECO:0000313" key="5">
    <source>
        <dbReference type="EMBL" id="GFK94454.1"/>
    </source>
</evidence>
<dbReference type="Pfam" id="PF01381">
    <property type="entry name" value="HTH_3"/>
    <property type="match status" value="1"/>
</dbReference>
<evidence type="ECO:0000256" key="1">
    <source>
        <dbReference type="ARBA" id="ARBA00023015"/>
    </source>
</evidence>
<keyword evidence="1" id="KW-0805">Transcription regulation</keyword>
<dbReference type="Proteomes" id="UP000494245">
    <property type="component" value="Unassembled WGS sequence"/>
</dbReference>
<accession>A0A6V8LRU8</accession>
<evidence type="ECO:0000259" key="4">
    <source>
        <dbReference type="PROSITE" id="PS50943"/>
    </source>
</evidence>
<dbReference type="RefSeq" id="WP_173084551.1">
    <property type="nucleotide sequence ID" value="NZ_BLTE01000010.1"/>
</dbReference>
<dbReference type="GO" id="GO:0003677">
    <property type="term" value="F:DNA binding"/>
    <property type="evidence" value="ECO:0007669"/>
    <property type="project" value="UniProtKB-KW"/>
</dbReference>
<dbReference type="PROSITE" id="PS50943">
    <property type="entry name" value="HTH_CROC1"/>
    <property type="match status" value="1"/>
</dbReference>
<dbReference type="CDD" id="cd06529">
    <property type="entry name" value="S24_LexA-like"/>
    <property type="match status" value="1"/>
</dbReference>
<comment type="caution">
    <text evidence="5">The sequence shown here is derived from an EMBL/GenBank/DDBJ whole genome shotgun (WGS) entry which is preliminary data.</text>
</comment>
<dbReference type="Gene3D" id="2.10.109.10">
    <property type="entry name" value="Umud Fragment, subunit A"/>
    <property type="match status" value="1"/>
</dbReference>
<dbReference type="PANTHER" id="PTHR40661">
    <property type="match status" value="1"/>
</dbReference>
<proteinExistence type="predicted"/>
<dbReference type="InterPro" id="IPR001387">
    <property type="entry name" value="Cro/C1-type_HTH"/>
</dbReference>
<dbReference type="InterPro" id="IPR010982">
    <property type="entry name" value="Lambda_DNA-bd_dom_sf"/>
</dbReference>